<gene>
    <name evidence="2" type="ORF">M0651_10310</name>
</gene>
<dbReference type="SUPFAM" id="SSF81301">
    <property type="entry name" value="Nucleotidyltransferase"/>
    <property type="match status" value="1"/>
</dbReference>
<dbReference type="Proteomes" id="UP001139534">
    <property type="component" value="Unassembled WGS sequence"/>
</dbReference>
<dbReference type="GO" id="GO:0016779">
    <property type="term" value="F:nucleotidyltransferase activity"/>
    <property type="evidence" value="ECO:0007669"/>
    <property type="project" value="InterPro"/>
</dbReference>
<evidence type="ECO:0000313" key="3">
    <source>
        <dbReference type="Proteomes" id="UP001139534"/>
    </source>
</evidence>
<dbReference type="AlphaFoldDB" id="A0A9X2BRR3"/>
<dbReference type="InterPro" id="IPR043519">
    <property type="entry name" value="NT_sf"/>
</dbReference>
<dbReference type="EMBL" id="JALPRK010000007">
    <property type="protein sequence ID" value="MCK8487565.1"/>
    <property type="molecule type" value="Genomic_DNA"/>
</dbReference>
<evidence type="ECO:0000313" key="2">
    <source>
        <dbReference type="EMBL" id="MCK8487565.1"/>
    </source>
</evidence>
<name>A0A9X2BRR3_9BACL</name>
<comment type="caution">
    <text evidence="2">The sequence shown here is derived from an EMBL/GenBank/DDBJ whole genome shotgun (WGS) entry which is preliminary data.</text>
</comment>
<dbReference type="InterPro" id="IPR002934">
    <property type="entry name" value="Polymerase_NTP_transf_dom"/>
</dbReference>
<proteinExistence type="predicted"/>
<dbReference type="Gene3D" id="3.30.460.10">
    <property type="entry name" value="Beta Polymerase, domain 2"/>
    <property type="match status" value="1"/>
</dbReference>
<reference evidence="2" key="1">
    <citation type="submission" date="2022-04" db="EMBL/GenBank/DDBJ databases">
        <authorList>
            <person name="Seo M.-J."/>
        </authorList>
    </citation>
    <scope>NUCLEOTIDE SEQUENCE</scope>
    <source>
        <strain evidence="2">MBLB2552</strain>
    </source>
</reference>
<evidence type="ECO:0000259" key="1">
    <source>
        <dbReference type="Pfam" id="PF01909"/>
    </source>
</evidence>
<dbReference type="CDD" id="cd05403">
    <property type="entry name" value="NT_KNTase_like"/>
    <property type="match status" value="1"/>
</dbReference>
<dbReference type="RefSeq" id="WP_248551663.1">
    <property type="nucleotide sequence ID" value="NZ_JALPRK010000007.1"/>
</dbReference>
<dbReference type="Pfam" id="PF01909">
    <property type="entry name" value="NTP_transf_2"/>
    <property type="match status" value="1"/>
</dbReference>
<feature type="domain" description="Polymerase nucleotidyl transferase" evidence="1">
    <location>
        <begin position="11"/>
        <end position="68"/>
    </location>
</feature>
<accession>A0A9X2BRR3</accession>
<keyword evidence="3" id="KW-1185">Reference proteome</keyword>
<organism evidence="2 3">
    <name type="scientific">Paenibacillus mellifer</name>
    <dbReference type="NCBI Taxonomy" id="2937794"/>
    <lineage>
        <taxon>Bacteria</taxon>
        <taxon>Bacillati</taxon>
        <taxon>Bacillota</taxon>
        <taxon>Bacilli</taxon>
        <taxon>Bacillales</taxon>
        <taxon>Paenibacillaceae</taxon>
        <taxon>Paenibacillus</taxon>
    </lineage>
</organism>
<protein>
    <submittedName>
        <fullName evidence="2">Nucleotidyltransferase domain-containing protein</fullName>
    </submittedName>
</protein>
<sequence>MYAHHAESIEKLKAKLAVREDILALLVSGSIAHGFAKPSSDVDVMIVVSEEDYARRVSTGETTYWENESTDYESGYVDGKYISCGFMRQVAEKGSEPARFAFEGAILVFSKIAGLEELLANIVRYPTERKRENIARFLAQLEAWKWYSAEAFKHDNLYLLRHAVNNLVLFGGRLILAHNEMLYPYHKWFLNVLEKAPDRPEGFLPLIERMLQVPTAEHIEAFYQSVRTFADWGEDGRSWPSRFMEDSELNWLNGFTPVGDI</sequence>